<feature type="compositionally biased region" description="Basic and acidic residues" evidence="1">
    <location>
        <begin position="107"/>
        <end position="117"/>
    </location>
</feature>
<evidence type="ECO:0000313" key="2">
    <source>
        <dbReference type="EMBL" id="KAL0948505.1"/>
    </source>
</evidence>
<organism evidence="2 3">
    <name type="scientific">Hohenbuehelia grisea</name>
    <dbReference type="NCBI Taxonomy" id="104357"/>
    <lineage>
        <taxon>Eukaryota</taxon>
        <taxon>Fungi</taxon>
        <taxon>Dikarya</taxon>
        <taxon>Basidiomycota</taxon>
        <taxon>Agaricomycotina</taxon>
        <taxon>Agaricomycetes</taxon>
        <taxon>Agaricomycetidae</taxon>
        <taxon>Agaricales</taxon>
        <taxon>Pleurotineae</taxon>
        <taxon>Pleurotaceae</taxon>
        <taxon>Hohenbuehelia</taxon>
    </lineage>
</organism>
<feature type="compositionally biased region" description="Polar residues" evidence="1">
    <location>
        <begin position="82"/>
        <end position="99"/>
    </location>
</feature>
<evidence type="ECO:0000313" key="3">
    <source>
        <dbReference type="Proteomes" id="UP001556367"/>
    </source>
</evidence>
<accession>A0ABR3IZI5</accession>
<keyword evidence="3" id="KW-1185">Reference proteome</keyword>
<dbReference type="EMBL" id="JASNQZ010000014">
    <property type="protein sequence ID" value="KAL0948505.1"/>
    <property type="molecule type" value="Genomic_DNA"/>
</dbReference>
<reference evidence="3" key="1">
    <citation type="submission" date="2024-06" db="EMBL/GenBank/DDBJ databases">
        <title>Multi-omics analyses provide insights into the biosynthesis of the anticancer antibiotic pleurotin in Hohenbuehelia grisea.</title>
        <authorList>
            <person name="Weaver J.A."/>
            <person name="Alberti F."/>
        </authorList>
    </citation>
    <scope>NUCLEOTIDE SEQUENCE [LARGE SCALE GENOMIC DNA]</scope>
    <source>
        <strain evidence="3">T-177</strain>
    </source>
</reference>
<name>A0ABR3IZI5_9AGAR</name>
<comment type="caution">
    <text evidence="2">The sequence shown here is derived from an EMBL/GenBank/DDBJ whole genome shotgun (WGS) entry which is preliminary data.</text>
</comment>
<dbReference type="Proteomes" id="UP001556367">
    <property type="component" value="Unassembled WGS sequence"/>
</dbReference>
<evidence type="ECO:0000256" key="1">
    <source>
        <dbReference type="SAM" id="MobiDB-lite"/>
    </source>
</evidence>
<feature type="compositionally biased region" description="Basic and acidic residues" evidence="1">
    <location>
        <begin position="24"/>
        <end position="37"/>
    </location>
</feature>
<feature type="compositionally biased region" description="Basic residues" evidence="1">
    <location>
        <begin position="118"/>
        <end position="134"/>
    </location>
</feature>
<sequence>MPSDSQTKRQTARKSTGKRPPKRRFYDTAESKSHSDASSRGLPNRPPLPEVWVKGAKSGTSGETVVKPSEHDVRSQPLIAAAQNNLDAQGETSGTSAPSATRVLHGRTAEESTEGKVPRKRQRGGRPPRRAHKG</sequence>
<proteinExistence type="predicted"/>
<feature type="region of interest" description="Disordered" evidence="1">
    <location>
        <begin position="1"/>
        <end position="134"/>
    </location>
</feature>
<protein>
    <submittedName>
        <fullName evidence="2">Uncharacterized protein</fullName>
    </submittedName>
</protein>
<gene>
    <name evidence="2" type="ORF">HGRIS_011067</name>
</gene>
<feature type="compositionally biased region" description="Basic residues" evidence="1">
    <location>
        <begin position="10"/>
        <end position="23"/>
    </location>
</feature>